<gene>
    <name evidence="2" type="ORF">K469DRAFT_213507</name>
</gene>
<reference evidence="2" key="1">
    <citation type="journal article" date="2020" name="Stud. Mycol.">
        <title>101 Dothideomycetes genomes: a test case for predicting lifestyles and emergence of pathogens.</title>
        <authorList>
            <person name="Haridas S."/>
            <person name="Albert R."/>
            <person name="Binder M."/>
            <person name="Bloem J."/>
            <person name="Labutti K."/>
            <person name="Salamov A."/>
            <person name="Andreopoulos B."/>
            <person name="Baker S."/>
            <person name="Barry K."/>
            <person name="Bills G."/>
            <person name="Bluhm B."/>
            <person name="Cannon C."/>
            <person name="Castanera R."/>
            <person name="Culley D."/>
            <person name="Daum C."/>
            <person name="Ezra D."/>
            <person name="Gonzalez J."/>
            <person name="Henrissat B."/>
            <person name="Kuo A."/>
            <person name="Liang C."/>
            <person name="Lipzen A."/>
            <person name="Lutzoni F."/>
            <person name="Magnuson J."/>
            <person name="Mondo S."/>
            <person name="Nolan M."/>
            <person name="Ohm R."/>
            <person name="Pangilinan J."/>
            <person name="Park H.-J."/>
            <person name="Ramirez L."/>
            <person name="Alfaro M."/>
            <person name="Sun H."/>
            <person name="Tritt A."/>
            <person name="Yoshinaga Y."/>
            <person name="Zwiers L.-H."/>
            <person name="Turgeon B."/>
            <person name="Goodwin S."/>
            <person name="Spatafora J."/>
            <person name="Crous P."/>
            <person name="Grigoriev I."/>
        </authorList>
    </citation>
    <scope>NUCLEOTIDE SEQUENCE</scope>
    <source>
        <strain evidence="2">CBS 207.26</strain>
    </source>
</reference>
<keyword evidence="3" id="KW-1185">Reference proteome</keyword>
<evidence type="ECO:0000313" key="3">
    <source>
        <dbReference type="Proteomes" id="UP000800200"/>
    </source>
</evidence>
<name>A0A6A6DTX1_9PEZI</name>
<proteinExistence type="predicted"/>
<sequence length="240" mass="26823">MQTWHIQHQNRGLAAAKDMKAESRKRQAPSLEEMDKKHLQISARHSLQAPSTSDTFVLMGNLELPELDSSGLHPTFVQHIKKNLPAIQKLDDRDFSTLPHGIVDMEYEFSDFKRREVQAWAQSGREPEPGSSLLLPSGSLEATLAHRLNRPSFTTTLRTGTETADRSNGCIAMVMGNAYRENETLIYDHLHRRSRKSDGLESFPENHGVITCEGRGDLWKAHTSSCPTIRAATHGNSSLG</sequence>
<evidence type="ECO:0000313" key="2">
    <source>
        <dbReference type="EMBL" id="KAF2183111.1"/>
    </source>
</evidence>
<protein>
    <submittedName>
        <fullName evidence="2">Uncharacterized protein</fullName>
    </submittedName>
</protein>
<dbReference type="OrthoDB" id="5424868at2759"/>
<dbReference type="AlphaFoldDB" id="A0A6A6DTX1"/>
<organism evidence="2 3">
    <name type="scientific">Zopfia rhizophila CBS 207.26</name>
    <dbReference type="NCBI Taxonomy" id="1314779"/>
    <lineage>
        <taxon>Eukaryota</taxon>
        <taxon>Fungi</taxon>
        <taxon>Dikarya</taxon>
        <taxon>Ascomycota</taxon>
        <taxon>Pezizomycotina</taxon>
        <taxon>Dothideomycetes</taxon>
        <taxon>Dothideomycetes incertae sedis</taxon>
        <taxon>Zopfiaceae</taxon>
        <taxon>Zopfia</taxon>
    </lineage>
</organism>
<accession>A0A6A6DTX1</accession>
<dbReference type="Proteomes" id="UP000800200">
    <property type="component" value="Unassembled WGS sequence"/>
</dbReference>
<evidence type="ECO:0000256" key="1">
    <source>
        <dbReference type="SAM" id="MobiDB-lite"/>
    </source>
</evidence>
<dbReference type="EMBL" id="ML994644">
    <property type="protein sequence ID" value="KAF2183111.1"/>
    <property type="molecule type" value="Genomic_DNA"/>
</dbReference>
<feature type="compositionally biased region" description="Polar residues" evidence="1">
    <location>
        <begin position="1"/>
        <end position="10"/>
    </location>
</feature>
<feature type="region of interest" description="Disordered" evidence="1">
    <location>
        <begin position="1"/>
        <end position="34"/>
    </location>
</feature>